<keyword evidence="3 5" id="KW-1133">Transmembrane helix</keyword>
<dbReference type="GO" id="GO:0016020">
    <property type="term" value="C:membrane"/>
    <property type="evidence" value="ECO:0007669"/>
    <property type="project" value="UniProtKB-SubCell"/>
</dbReference>
<sequence length="172" mass="19544">MDARKVEKITALLISAMIVCLSFSGEWDWQTVGIYAGSNMPGRLLYPFFHTNMFHALLNSWCLLSIIFIYDIGIGRLLSAYMIAVTVPVDTLGYFTTMDSPTVGLSGLVFALFGSISFEVLRKRYYQLWMLFYLVAGFLFPGINAVLHLWCYVLGLIMALLNKPVKIMHHER</sequence>
<dbReference type="EMBL" id="RAZM01000005">
    <property type="protein sequence ID" value="RLT81396.1"/>
    <property type="molecule type" value="Genomic_DNA"/>
</dbReference>
<keyword evidence="7" id="KW-0645">Protease</keyword>
<dbReference type="Gene3D" id="1.20.1540.10">
    <property type="entry name" value="Rhomboid-like"/>
    <property type="match status" value="1"/>
</dbReference>
<dbReference type="GeneID" id="60062855"/>
<comment type="subcellular location">
    <subcellularLocation>
        <location evidence="1">Membrane</location>
        <topology evidence="1">Multi-pass membrane protein</topology>
    </subcellularLocation>
</comment>
<dbReference type="Pfam" id="PF01694">
    <property type="entry name" value="Rhomboid"/>
    <property type="match status" value="1"/>
</dbReference>
<evidence type="ECO:0000256" key="3">
    <source>
        <dbReference type="ARBA" id="ARBA00022989"/>
    </source>
</evidence>
<proteinExistence type="predicted"/>
<evidence type="ECO:0000256" key="1">
    <source>
        <dbReference type="ARBA" id="ARBA00004141"/>
    </source>
</evidence>
<evidence type="ECO:0000256" key="4">
    <source>
        <dbReference type="ARBA" id="ARBA00023136"/>
    </source>
</evidence>
<evidence type="ECO:0000256" key="5">
    <source>
        <dbReference type="SAM" id="Phobius"/>
    </source>
</evidence>
<organism evidence="7 8">
    <name type="scientific">Bacteroides acidifaciens</name>
    <dbReference type="NCBI Taxonomy" id="85831"/>
    <lineage>
        <taxon>Bacteria</taxon>
        <taxon>Pseudomonadati</taxon>
        <taxon>Bacteroidota</taxon>
        <taxon>Bacteroidia</taxon>
        <taxon>Bacteroidales</taxon>
        <taxon>Bacteroidaceae</taxon>
        <taxon>Bacteroides</taxon>
    </lineage>
</organism>
<keyword evidence="7" id="KW-0378">Hydrolase</keyword>
<dbReference type="Proteomes" id="UP000267159">
    <property type="component" value="Unassembled WGS sequence"/>
</dbReference>
<protein>
    <submittedName>
        <fullName evidence="7">Rhomboid family intramembrane serine protease</fullName>
    </submittedName>
</protein>
<keyword evidence="4 5" id="KW-0472">Membrane</keyword>
<dbReference type="GO" id="GO:0006508">
    <property type="term" value="P:proteolysis"/>
    <property type="evidence" value="ECO:0007669"/>
    <property type="project" value="UniProtKB-KW"/>
</dbReference>
<feature type="transmembrane region" description="Helical" evidence="5">
    <location>
        <begin position="48"/>
        <end position="70"/>
    </location>
</feature>
<name>A0A3L8AB54_9BACE</name>
<dbReference type="RefSeq" id="WP_005938235.1">
    <property type="nucleotide sequence ID" value="NZ_CANABO010000003.1"/>
</dbReference>
<evidence type="ECO:0000313" key="7">
    <source>
        <dbReference type="EMBL" id="RLT81396.1"/>
    </source>
</evidence>
<feature type="transmembrane region" description="Helical" evidence="5">
    <location>
        <begin position="128"/>
        <end position="161"/>
    </location>
</feature>
<reference evidence="7 8" key="1">
    <citation type="submission" date="2018-09" db="EMBL/GenBank/DDBJ databases">
        <title>Murine metabolic-syndrome-specific gut microbial biobank.</title>
        <authorList>
            <person name="Liu C."/>
        </authorList>
    </citation>
    <scope>NUCLEOTIDE SEQUENCE [LARGE SCALE GENOMIC DNA]</scope>
    <source>
        <strain evidence="7 8">0.1X-D8-26</strain>
    </source>
</reference>
<feature type="transmembrane region" description="Helical" evidence="5">
    <location>
        <begin position="77"/>
        <end position="96"/>
    </location>
</feature>
<evidence type="ECO:0000256" key="2">
    <source>
        <dbReference type="ARBA" id="ARBA00022692"/>
    </source>
</evidence>
<dbReference type="AlphaFoldDB" id="A0A3L8AB54"/>
<keyword evidence="2 5" id="KW-0812">Transmembrane</keyword>
<comment type="caution">
    <text evidence="7">The sequence shown here is derived from an EMBL/GenBank/DDBJ whole genome shotgun (WGS) entry which is preliminary data.</text>
</comment>
<dbReference type="SUPFAM" id="SSF144091">
    <property type="entry name" value="Rhomboid-like"/>
    <property type="match status" value="1"/>
</dbReference>
<dbReference type="InterPro" id="IPR035952">
    <property type="entry name" value="Rhomboid-like_sf"/>
</dbReference>
<feature type="transmembrane region" description="Helical" evidence="5">
    <location>
        <begin position="102"/>
        <end position="121"/>
    </location>
</feature>
<feature type="domain" description="Peptidase S54 rhomboid" evidence="6">
    <location>
        <begin position="45"/>
        <end position="148"/>
    </location>
</feature>
<dbReference type="InterPro" id="IPR022764">
    <property type="entry name" value="Peptidase_S54_rhomboid_dom"/>
</dbReference>
<evidence type="ECO:0000259" key="6">
    <source>
        <dbReference type="Pfam" id="PF01694"/>
    </source>
</evidence>
<evidence type="ECO:0000313" key="8">
    <source>
        <dbReference type="Proteomes" id="UP000267159"/>
    </source>
</evidence>
<accession>A0A3L8AB54</accession>
<gene>
    <name evidence="7" type="ORF">D7Y07_02940</name>
</gene>
<dbReference type="GO" id="GO:0004252">
    <property type="term" value="F:serine-type endopeptidase activity"/>
    <property type="evidence" value="ECO:0007669"/>
    <property type="project" value="InterPro"/>
</dbReference>